<evidence type="ECO:0000259" key="2">
    <source>
        <dbReference type="PROSITE" id="PS50994"/>
    </source>
</evidence>
<organism evidence="3">
    <name type="scientific">Salmonella typhimurium</name>
    <dbReference type="NCBI Taxonomy" id="90371"/>
    <lineage>
        <taxon>Bacteria</taxon>
        <taxon>Pseudomonadati</taxon>
        <taxon>Pseudomonadota</taxon>
        <taxon>Gammaproteobacteria</taxon>
        <taxon>Enterobacterales</taxon>
        <taxon>Enterobacteriaceae</taxon>
        <taxon>Salmonella</taxon>
    </lineage>
</organism>
<dbReference type="Pfam" id="PF13518">
    <property type="entry name" value="HTH_28"/>
    <property type="match status" value="1"/>
</dbReference>
<dbReference type="InterPro" id="IPR001584">
    <property type="entry name" value="Integrase_cat-core"/>
</dbReference>
<evidence type="ECO:0000256" key="1">
    <source>
        <dbReference type="SAM" id="MobiDB-lite"/>
    </source>
</evidence>
<name>A0A0G3B4S4_SALTM</name>
<reference evidence="3" key="1">
    <citation type="submission" date="2015-03" db="EMBL/GenBank/DDBJ databases">
        <title>Complete genome sequences of four Salmonella Typhimurium IncHI1 plasmids and their characteristics.</title>
        <authorList>
            <person name="Kubasova T."/>
            <person name="Matiasovicova J."/>
            <person name="Cejkova D."/>
            <person name="Sekelova Z."/>
            <person name="Polansky O."/>
            <person name="Medvecky M."/>
            <person name="Rychlik I."/>
            <person name="Juricova H."/>
        </authorList>
    </citation>
    <scope>NUCLEOTIDE SEQUENCE</scope>
    <source>
        <strain evidence="3">F8475</strain>
        <plasmid evidence="3">pF8475</plasmid>
    </source>
</reference>
<dbReference type="Gene3D" id="3.30.420.10">
    <property type="entry name" value="Ribonuclease H-like superfamily/Ribonuclease H"/>
    <property type="match status" value="1"/>
</dbReference>
<proteinExistence type="predicted"/>
<dbReference type="PANTHER" id="PTHR35004:SF7">
    <property type="entry name" value="INTEGRASE PROTEIN"/>
    <property type="match status" value="1"/>
</dbReference>
<dbReference type="EMBL" id="KP899804">
    <property type="protein sequence ID" value="AKJ19817.1"/>
    <property type="molecule type" value="Genomic_DNA"/>
</dbReference>
<geneLocation type="plasmid" evidence="3">
    <name>pF8475</name>
</geneLocation>
<dbReference type="PANTHER" id="PTHR35004">
    <property type="entry name" value="TRANSPOSASE RV3428C-RELATED"/>
    <property type="match status" value="1"/>
</dbReference>
<keyword evidence="3" id="KW-0614">Plasmid</keyword>
<dbReference type="GO" id="GO:0015074">
    <property type="term" value="P:DNA integration"/>
    <property type="evidence" value="ECO:0007669"/>
    <property type="project" value="InterPro"/>
</dbReference>
<dbReference type="InterPro" id="IPR036397">
    <property type="entry name" value="RNaseH_sf"/>
</dbReference>
<feature type="region of interest" description="Disordered" evidence="1">
    <location>
        <begin position="423"/>
        <end position="453"/>
    </location>
</feature>
<gene>
    <name evidence="3" type="primary">tnp</name>
</gene>
<dbReference type="InterPro" id="IPR009057">
    <property type="entry name" value="Homeodomain-like_sf"/>
</dbReference>
<evidence type="ECO:0000313" key="3">
    <source>
        <dbReference type="EMBL" id="AKJ19817.1"/>
    </source>
</evidence>
<accession>A0A0G3B4S4</accession>
<dbReference type="InterPro" id="IPR047797">
    <property type="entry name" value="ISNCY_transpos"/>
</dbReference>
<dbReference type="AlphaFoldDB" id="A0A0G3B4S4"/>
<dbReference type="PROSITE" id="PS50994">
    <property type="entry name" value="INTEGRASE"/>
    <property type="match status" value="1"/>
</dbReference>
<dbReference type="SUPFAM" id="SSF53098">
    <property type="entry name" value="Ribonuclease H-like"/>
    <property type="match status" value="1"/>
</dbReference>
<sequence>MPSQRLAFPDEEFSMAIHDAGMFTVKEINRLKILQDVVERNLRPGQAAEMLGITPRHCSRLLKRYRQSGPLGMNNQSRGRTGNRLLPTSLTDQALSIIRERYRDFGPTLAREKLEEVHGLVLGKETIRRLMIKAGLWIPRRQRAPKIHQPRYRRPCTGELIQIDGCDHHWLENRGRPCTALVYVDDATSRLMHLLFVKSESTFSYFEATRGYIEKYGKPMILYSDKASVFRVNNKHATTGPGETQFARAMRCLNITPLCAETSQAKGRVERAHLTLQDRLVKELRLKGISTIEAANAFAEEYMADYNRRFAKAPLHDFNAHRPLALDDDLDAEFTWREPRRVSKSLTVQYDKMLYLIEDSEYSRRAIGKYIDVWHYPDGHKELRLNGVLLPYSTYDRLSEVDPVAIVDNKRLGHVLDVARQVQKKRDNNRSQSLPSGDEPSRRRHAPGINKSQRSLNEDDLLEAIIKLQGSSEAIFGKR</sequence>
<dbReference type="SUPFAM" id="SSF46689">
    <property type="entry name" value="Homeodomain-like"/>
    <property type="match status" value="1"/>
</dbReference>
<dbReference type="InterPro" id="IPR055247">
    <property type="entry name" value="InsJ-like_HTH"/>
</dbReference>
<dbReference type="GO" id="GO:0003676">
    <property type="term" value="F:nucleic acid binding"/>
    <property type="evidence" value="ECO:0007669"/>
    <property type="project" value="InterPro"/>
</dbReference>
<protein>
    <submittedName>
        <fullName evidence="3">Putative transposase</fullName>
    </submittedName>
</protein>
<dbReference type="InterPro" id="IPR012337">
    <property type="entry name" value="RNaseH-like_sf"/>
</dbReference>
<feature type="domain" description="Integrase catalytic" evidence="2">
    <location>
        <begin position="151"/>
        <end position="331"/>
    </location>
</feature>
<dbReference type="NCBIfam" id="NF033594">
    <property type="entry name" value="transpos_ISNCY_2"/>
    <property type="match status" value="1"/>
</dbReference>